<keyword evidence="2" id="KW-1185">Reference proteome</keyword>
<accession>A0ACC0P4D3</accession>
<evidence type="ECO:0000313" key="2">
    <source>
        <dbReference type="Proteomes" id="UP001062846"/>
    </source>
</evidence>
<evidence type="ECO:0000313" key="1">
    <source>
        <dbReference type="EMBL" id="KAI8560365.1"/>
    </source>
</evidence>
<name>A0ACC0P4D3_RHOML</name>
<comment type="caution">
    <text evidence="1">The sequence shown here is derived from an EMBL/GenBank/DDBJ whole genome shotgun (WGS) entry which is preliminary data.</text>
</comment>
<reference evidence="1" key="1">
    <citation type="submission" date="2022-02" db="EMBL/GenBank/DDBJ databases">
        <title>Plant Genome Project.</title>
        <authorList>
            <person name="Zhang R.-G."/>
        </authorList>
    </citation>
    <scope>NUCLEOTIDE SEQUENCE</scope>
    <source>
        <strain evidence="1">AT1</strain>
    </source>
</reference>
<dbReference type="EMBL" id="CM046391">
    <property type="protein sequence ID" value="KAI8560365.1"/>
    <property type="molecule type" value="Genomic_DNA"/>
</dbReference>
<protein>
    <submittedName>
        <fullName evidence="1">Uncharacterized protein</fullName>
    </submittedName>
</protein>
<organism evidence="1 2">
    <name type="scientific">Rhododendron molle</name>
    <name type="common">Chinese azalea</name>
    <name type="synonym">Azalea mollis</name>
    <dbReference type="NCBI Taxonomy" id="49168"/>
    <lineage>
        <taxon>Eukaryota</taxon>
        <taxon>Viridiplantae</taxon>
        <taxon>Streptophyta</taxon>
        <taxon>Embryophyta</taxon>
        <taxon>Tracheophyta</taxon>
        <taxon>Spermatophyta</taxon>
        <taxon>Magnoliopsida</taxon>
        <taxon>eudicotyledons</taxon>
        <taxon>Gunneridae</taxon>
        <taxon>Pentapetalae</taxon>
        <taxon>asterids</taxon>
        <taxon>Ericales</taxon>
        <taxon>Ericaceae</taxon>
        <taxon>Ericoideae</taxon>
        <taxon>Rhodoreae</taxon>
        <taxon>Rhododendron</taxon>
    </lineage>
</organism>
<gene>
    <name evidence="1" type="ORF">RHMOL_Rhmol04G0250100</name>
</gene>
<proteinExistence type="predicted"/>
<dbReference type="Proteomes" id="UP001062846">
    <property type="component" value="Chromosome 4"/>
</dbReference>
<sequence length="254" mass="28944">MGDHNTKWKNAKSKGRDNQLLDHVLSWSLEDISNEGLFKDKVERIPESFQSEQEYLRSFVFPLLEEIRAELCSVFEAASSSPFAQVLSMEETTPDAALFYDVKVDSWRNTQSQPGKQPYRSLPGDMLLFTEAKPESVSELQRSGRAWALASITKISGDDKTDDIISANFKVKVSNDLGVKDRTCKFSYVIFLMNIASNKRIWDALHMSGKLEVIQELLCSKAMVRNLESFIAPRTHEIRKKKTFRADMAMTFLS</sequence>